<accession>A0A7R9PY78</accession>
<comment type="subcellular location">
    <subcellularLocation>
        <location evidence="6">Mitochondrion inner membrane</location>
        <topology evidence="6">Peripheral membrane protein</topology>
        <orientation evidence="6">Matrix side</orientation>
    </subcellularLocation>
</comment>
<proteinExistence type="inferred from homology"/>
<dbReference type="Proteomes" id="UP000759131">
    <property type="component" value="Unassembled WGS sequence"/>
</dbReference>
<keyword evidence="8" id="KW-1185">Reference proteome</keyword>
<dbReference type="CDD" id="cd02440">
    <property type="entry name" value="AdoMet_MTases"/>
    <property type="match status" value="1"/>
</dbReference>
<name>A0A7R9PY78_9ACAR</name>
<evidence type="ECO:0000256" key="1">
    <source>
        <dbReference type="ARBA" id="ARBA00022603"/>
    </source>
</evidence>
<keyword evidence="6" id="KW-0496">Mitochondrion</keyword>
<evidence type="ECO:0000256" key="6">
    <source>
        <dbReference type="HAMAP-Rule" id="MF_03191"/>
    </source>
</evidence>
<keyword evidence="3 6" id="KW-0831">Ubiquinone biosynthesis</keyword>
<dbReference type="PROSITE" id="PS01184">
    <property type="entry name" value="UBIE_2"/>
    <property type="match status" value="1"/>
</dbReference>
<keyword evidence="4 6" id="KW-0949">S-adenosyl-L-methionine</keyword>
<dbReference type="PROSITE" id="PS01183">
    <property type="entry name" value="UBIE_1"/>
    <property type="match status" value="1"/>
</dbReference>
<comment type="subunit">
    <text evidence="5">Component of a multi-subunit COQ enzyme complex, composed of at least COQ3, COQ4, COQ5, COQ6, COQ7 and COQ9. Interacts with PYURF; the interaction is direct, stabilizes COQ5 protein and associates PYURF with COQ enzyme complex.</text>
</comment>
<dbReference type="EMBL" id="CAJPIZ010002490">
    <property type="protein sequence ID" value="CAG2105121.1"/>
    <property type="molecule type" value="Genomic_DNA"/>
</dbReference>
<dbReference type="InterPro" id="IPR029063">
    <property type="entry name" value="SAM-dependent_MTases_sf"/>
</dbReference>
<keyword evidence="6" id="KW-0472">Membrane</keyword>
<dbReference type="Gene3D" id="3.40.50.150">
    <property type="entry name" value="Vaccinia Virus protein VP39"/>
    <property type="match status" value="1"/>
</dbReference>
<dbReference type="Pfam" id="PF01209">
    <property type="entry name" value="Ubie_methyltran"/>
    <property type="match status" value="1"/>
</dbReference>
<gene>
    <name evidence="7" type="ORF">OSB1V03_LOCUS5132</name>
</gene>
<evidence type="ECO:0000313" key="8">
    <source>
        <dbReference type="Proteomes" id="UP000759131"/>
    </source>
</evidence>
<dbReference type="NCBIfam" id="TIGR01934">
    <property type="entry name" value="MenG_MenH_UbiE"/>
    <property type="match status" value="1"/>
</dbReference>
<dbReference type="PANTHER" id="PTHR43591">
    <property type="entry name" value="METHYLTRANSFERASE"/>
    <property type="match status" value="1"/>
</dbReference>
<keyword evidence="2 6" id="KW-0808">Transferase</keyword>
<keyword evidence="1 6" id="KW-0489">Methyltransferase</keyword>
<comment type="function">
    <text evidence="6">Methyltransferase required for the conversion of 2-polyprenyl-6-methoxy-1,4-benzoquinol (DDMQH2) to 2-polyprenyl-3-methyl-6-methoxy-1,4-benzoquinol (DMQH2).</text>
</comment>
<comment type="caution">
    <text evidence="6">Lacks conserved residue(s) required for the propagation of feature annotation.</text>
</comment>
<dbReference type="SUPFAM" id="SSF53335">
    <property type="entry name" value="S-adenosyl-L-methionine-dependent methyltransferases"/>
    <property type="match status" value="1"/>
</dbReference>
<dbReference type="NCBIfam" id="NF001244">
    <property type="entry name" value="PRK00216.1-5"/>
    <property type="match status" value="1"/>
</dbReference>
<sequence>MTSVLSTKYHHLIHRWMSLSRRMVSNKTHFGFESVSAEEKSTKVNQVFTSVANSYDLMNDVMSLGIHRYWKREFITRLDPLKGTVLLDMCGGTGDIAHQFITHMRDTFPDDKLFKVIVCDINEEMLKVGQNRAREEWSGSDCQRIEWVLGDAMSLPFEDNSFDAFTVAFGLRNVVHIEKALSEAHRVLKPGAIFSCLEFSQLQNPLFAKFYDFYSFEMIPVFGEIVAKDWKSYQYLVESIRQFPDQNEFKSMIESAGFRFVDYTNLLRGIASIHTGFKNDC</sequence>
<feature type="binding site" evidence="6">
    <location>
        <position position="93"/>
    </location>
    <ligand>
        <name>S-adenosyl-L-methionine</name>
        <dbReference type="ChEBI" id="CHEBI:59789"/>
    </ligand>
</feature>
<organism evidence="7">
    <name type="scientific">Medioppia subpectinata</name>
    <dbReference type="NCBI Taxonomy" id="1979941"/>
    <lineage>
        <taxon>Eukaryota</taxon>
        <taxon>Metazoa</taxon>
        <taxon>Ecdysozoa</taxon>
        <taxon>Arthropoda</taxon>
        <taxon>Chelicerata</taxon>
        <taxon>Arachnida</taxon>
        <taxon>Acari</taxon>
        <taxon>Acariformes</taxon>
        <taxon>Sarcoptiformes</taxon>
        <taxon>Oribatida</taxon>
        <taxon>Brachypylina</taxon>
        <taxon>Oppioidea</taxon>
        <taxon>Oppiidae</taxon>
        <taxon>Medioppia</taxon>
    </lineage>
</organism>
<dbReference type="AlphaFoldDB" id="A0A7R9PY78"/>
<dbReference type="UniPathway" id="UPA00232"/>
<dbReference type="GO" id="GO:0032259">
    <property type="term" value="P:methylation"/>
    <property type="evidence" value="ECO:0007669"/>
    <property type="project" value="UniProtKB-KW"/>
</dbReference>
<dbReference type="GO" id="GO:0031314">
    <property type="term" value="C:extrinsic component of mitochondrial inner membrane"/>
    <property type="evidence" value="ECO:0007669"/>
    <property type="project" value="UniProtKB-UniRule"/>
</dbReference>
<evidence type="ECO:0000256" key="2">
    <source>
        <dbReference type="ARBA" id="ARBA00022679"/>
    </source>
</evidence>
<dbReference type="PANTHER" id="PTHR43591:SF24">
    <property type="entry name" value="2-METHOXY-6-POLYPRENYL-1,4-BENZOQUINOL METHYLASE, MITOCHONDRIAL"/>
    <property type="match status" value="1"/>
</dbReference>
<evidence type="ECO:0000256" key="3">
    <source>
        <dbReference type="ARBA" id="ARBA00022688"/>
    </source>
</evidence>
<evidence type="ECO:0000256" key="5">
    <source>
        <dbReference type="ARBA" id="ARBA00046387"/>
    </source>
</evidence>
<reference evidence="7" key="1">
    <citation type="submission" date="2020-11" db="EMBL/GenBank/DDBJ databases">
        <authorList>
            <person name="Tran Van P."/>
        </authorList>
    </citation>
    <scope>NUCLEOTIDE SEQUENCE</scope>
</reference>
<comment type="catalytic activity">
    <reaction evidence="6">
        <text>a 2-methoxy-6-(all-trans-polyprenyl)benzene-1,4-diol + S-adenosyl-L-methionine = a 5-methoxy-2-methyl-3-(all-trans-polyprenyl)benzene-1,4-diol + S-adenosyl-L-homocysteine + H(+)</text>
        <dbReference type="Rhea" id="RHEA:28286"/>
        <dbReference type="Rhea" id="RHEA-COMP:10858"/>
        <dbReference type="Rhea" id="RHEA-COMP:10859"/>
        <dbReference type="ChEBI" id="CHEBI:15378"/>
        <dbReference type="ChEBI" id="CHEBI:57856"/>
        <dbReference type="ChEBI" id="CHEBI:59789"/>
        <dbReference type="ChEBI" id="CHEBI:84166"/>
        <dbReference type="ChEBI" id="CHEBI:84167"/>
        <dbReference type="EC" id="2.1.1.201"/>
    </reaction>
</comment>
<dbReference type="HAMAP" id="MF_01813">
    <property type="entry name" value="MenG_UbiE_methyltr"/>
    <property type="match status" value="1"/>
</dbReference>
<feature type="binding site" evidence="6">
    <location>
        <begin position="151"/>
        <end position="152"/>
    </location>
    <ligand>
        <name>S-adenosyl-L-methionine</name>
        <dbReference type="ChEBI" id="CHEBI:59789"/>
    </ligand>
</feature>
<dbReference type="EC" id="2.1.1.201" evidence="6"/>
<feature type="binding site" evidence="6">
    <location>
        <position position="120"/>
    </location>
    <ligand>
        <name>S-adenosyl-L-methionine</name>
        <dbReference type="ChEBI" id="CHEBI:59789"/>
    </ligand>
</feature>
<keyword evidence="6" id="KW-0999">Mitochondrion inner membrane</keyword>
<dbReference type="FunFam" id="3.40.50.150:FF:000064">
    <property type="entry name" value="2-methoxy-6-polyprenyl-1,4-benzoquinol methylase, mitochondrial"/>
    <property type="match status" value="1"/>
</dbReference>
<dbReference type="EMBL" id="OC857065">
    <property type="protein sequence ID" value="CAD7624691.1"/>
    <property type="molecule type" value="Genomic_DNA"/>
</dbReference>
<comment type="pathway">
    <text evidence="6">Cofactor biosynthesis; ubiquinone biosynthesis.</text>
</comment>
<dbReference type="GO" id="GO:0008425">
    <property type="term" value="F:2-methoxy-6-polyprenyl-1,4-benzoquinol methyltransferase activity"/>
    <property type="evidence" value="ECO:0007669"/>
    <property type="project" value="UniProtKB-UniRule"/>
</dbReference>
<evidence type="ECO:0000256" key="4">
    <source>
        <dbReference type="ARBA" id="ARBA00022691"/>
    </source>
</evidence>
<comment type="similarity">
    <text evidence="6">Belongs to the class I-like SAM-binding methyltransferase superfamily. MenG/UbiE family.</text>
</comment>
<dbReference type="OrthoDB" id="6329284at2759"/>
<dbReference type="InterPro" id="IPR023576">
    <property type="entry name" value="UbiE/COQ5_MeTrFase_CS"/>
</dbReference>
<dbReference type="InterPro" id="IPR004033">
    <property type="entry name" value="UbiE/COQ5_MeTrFase"/>
</dbReference>
<evidence type="ECO:0000313" key="7">
    <source>
        <dbReference type="EMBL" id="CAD7624691.1"/>
    </source>
</evidence>
<dbReference type="PROSITE" id="PS51608">
    <property type="entry name" value="SAM_MT_UBIE"/>
    <property type="match status" value="1"/>
</dbReference>
<protein>
    <recommendedName>
        <fullName evidence="6">2-methoxy-6-polyprenyl-1,4-benzoquinol methylase, mitochondrial</fullName>
        <ecNumber evidence="6">2.1.1.201</ecNumber>
    </recommendedName>
    <alternativeName>
        <fullName evidence="6">Ubiquinone biosynthesis methyltransferase COQ5</fullName>
    </alternativeName>
</protein>